<dbReference type="Proteomes" id="UP001060085">
    <property type="component" value="Linkage Group LG06"/>
</dbReference>
<evidence type="ECO:0000313" key="2">
    <source>
        <dbReference type="Proteomes" id="UP001060085"/>
    </source>
</evidence>
<dbReference type="EMBL" id="CM044706">
    <property type="protein sequence ID" value="KAI5658151.1"/>
    <property type="molecule type" value="Genomic_DNA"/>
</dbReference>
<proteinExistence type="predicted"/>
<protein>
    <submittedName>
        <fullName evidence="1">Uncharacterized protein</fullName>
    </submittedName>
</protein>
<organism evidence="1 2">
    <name type="scientific">Catharanthus roseus</name>
    <name type="common">Madagascar periwinkle</name>
    <name type="synonym">Vinca rosea</name>
    <dbReference type="NCBI Taxonomy" id="4058"/>
    <lineage>
        <taxon>Eukaryota</taxon>
        <taxon>Viridiplantae</taxon>
        <taxon>Streptophyta</taxon>
        <taxon>Embryophyta</taxon>
        <taxon>Tracheophyta</taxon>
        <taxon>Spermatophyta</taxon>
        <taxon>Magnoliopsida</taxon>
        <taxon>eudicotyledons</taxon>
        <taxon>Gunneridae</taxon>
        <taxon>Pentapetalae</taxon>
        <taxon>asterids</taxon>
        <taxon>lamiids</taxon>
        <taxon>Gentianales</taxon>
        <taxon>Apocynaceae</taxon>
        <taxon>Rauvolfioideae</taxon>
        <taxon>Vinceae</taxon>
        <taxon>Catharanthinae</taxon>
        <taxon>Catharanthus</taxon>
    </lineage>
</organism>
<comment type="caution">
    <text evidence="1">The sequence shown here is derived from an EMBL/GenBank/DDBJ whole genome shotgun (WGS) entry which is preliminary data.</text>
</comment>
<evidence type="ECO:0000313" key="1">
    <source>
        <dbReference type="EMBL" id="KAI5658151.1"/>
    </source>
</evidence>
<accession>A0ACC0ABL6</accession>
<name>A0ACC0ABL6_CATRO</name>
<reference evidence="2" key="1">
    <citation type="journal article" date="2023" name="Nat. Plants">
        <title>Single-cell RNA sequencing provides a high-resolution roadmap for understanding the multicellular compartmentation of specialized metabolism.</title>
        <authorList>
            <person name="Sun S."/>
            <person name="Shen X."/>
            <person name="Li Y."/>
            <person name="Li Y."/>
            <person name="Wang S."/>
            <person name="Li R."/>
            <person name="Zhang H."/>
            <person name="Shen G."/>
            <person name="Guo B."/>
            <person name="Wei J."/>
            <person name="Xu J."/>
            <person name="St-Pierre B."/>
            <person name="Chen S."/>
            <person name="Sun C."/>
        </authorList>
    </citation>
    <scope>NUCLEOTIDE SEQUENCE [LARGE SCALE GENOMIC DNA]</scope>
</reference>
<keyword evidence="2" id="KW-1185">Reference proteome</keyword>
<sequence>MTLDISGIFGLENRGFKLGSLDKMSTLNRNDLILQSNRMLYGSDTDRSINDLSFMAHVRYLLHNISLTMKHPKQHLSYACLITHILTTIGISLHGKKNISGIQGHRDDIDSVVQQVEVDNNETYAGSGRRLR</sequence>
<gene>
    <name evidence="1" type="ORF">M9H77_26944</name>
</gene>